<evidence type="ECO:0000313" key="14">
    <source>
        <dbReference type="Proteomes" id="UP000199001"/>
    </source>
</evidence>
<dbReference type="EMBL" id="FMHZ01000002">
    <property type="protein sequence ID" value="SCL44922.1"/>
    <property type="molecule type" value="Genomic_DNA"/>
</dbReference>
<evidence type="ECO:0000256" key="1">
    <source>
        <dbReference type="ARBA" id="ARBA00000851"/>
    </source>
</evidence>
<evidence type="ECO:0000256" key="10">
    <source>
        <dbReference type="ARBA" id="ARBA00023125"/>
    </source>
</evidence>
<dbReference type="Gene3D" id="3.90.1570.50">
    <property type="match status" value="1"/>
</dbReference>
<dbReference type="InterPro" id="IPR055180">
    <property type="entry name" value="HsdR_RecA-like_helicase_dom_2"/>
</dbReference>
<accession>A0A1C6TSZ8</accession>
<dbReference type="SUPFAM" id="SSF52540">
    <property type="entry name" value="P-loop containing nucleoside triphosphate hydrolases"/>
    <property type="match status" value="2"/>
</dbReference>
<dbReference type="CDD" id="cd18800">
    <property type="entry name" value="SF2_C_EcoR124I-like"/>
    <property type="match status" value="1"/>
</dbReference>
<evidence type="ECO:0000256" key="9">
    <source>
        <dbReference type="ARBA" id="ARBA00022840"/>
    </source>
</evidence>
<evidence type="ECO:0000313" key="13">
    <source>
        <dbReference type="EMBL" id="SCL44922.1"/>
    </source>
</evidence>
<dbReference type="GO" id="GO:0009307">
    <property type="term" value="P:DNA restriction-modification system"/>
    <property type="evidence" value="ECO:0007669"/>
    <property type="project" value="UniProtKB-KW"/>
</dbReference>
<dbReference type="SMART" id="SM00487">
    <property type="entry name" value="DEXDc"/>
    <property type="match status" value="1"/>
</dbReference>
<evidence type="ECO:0000256" key="3">
    <source>
        <dbReference type="ARBA" id="ARBA00011296"/>
    </source>
</evidence>
<proteinExistence type="inferred from homology"/>
<evidence type="ECO:0000256" key="8">
    <source>
        <dbReference type="ARBA" id="ARBA00022801"/>
    </source>
</evidence>
<reference evidence="14" key="1">
    <citation type="submission" date="2016-06" db="EMBL/GenBank/DDBJ databases">
        <authorList>
            <person name="Varghese N."/>
            <person name="Submissions Spin"/>
        </authorList>
    </citation>
    <scope>NUCLEOTIDE SEQUENCE [LARGE SCALE GENOMIC DNA]</scope>
    <source>
        <strain evidence="14">DSM 43903</strain>
    </source>
</reference>
<dbReference type="InterPro" id="IPR007409">
    <property type="entry name" value="Restrct_endonuc_type1_HsdR_N"/>
</dbReference>
<evidence type="ECO:0000259" key="12">
    <source>
        <dbReference type="PROSITE" id="PS51192"/>
    </source>
</evidence>
<dbReference type="Proteomes" id="UP000199001">
    <property type="component" value="Unassembled WGS sequence"/>
</dbReference>
<dbReference type="Pfam" id="PF22679">
    <property type="entry name" value="T1R_D3-like"/>
    <property type="match status" value="1"/>
</dbReference>
<dbReference type="PANTHER" id="PTHR30195">
    <property type="entry name" value="TYPE I SITE-SPECIFIC DEOXYRIBONUCLEASE PROTEIN SUBUNIT M AND R"/>
    <property type="match status" value="1"/>
</dbReference>
<keyword evidence="4" id="KW-0540">Nuclease</keyword>
<keyword evidence="9 11" id="KW-0067">ATP-binding</keyword>
<dbReference type="GO" id="GO:0003677">
    <property type="term" value="F:DNA binding"/>
    <property type="evidence" value="ECO:0007669"/>
    <property type="project" value="UniProtKB-KW"/>
</dbReference>
<dbReference type="InterPro" id="IPR004473">
    <property type="entry name" value="Restrct_endonuc_typeI_HsdR"/>
</dbReference>
<organism evidence="13 14">
    <name type="scientific">Micromonospora citrea</name>
    <dbReference type="NCBI Taxonomy" id="47855"/>
    <lineage>
        <taxon>Bacteria</taxon>
        <taxon>Bacillati</taxon>
        <taxon>Actinomycetota</taxon>
        <taxon>Actinomycetes</taxon>
        <taxon>Micromonosporales</taxon>
        <taxon>Micromonosporaceae</taxon>
        <taxon>Micromonospora</taxon>
    </lineage>
</organism>
<dbReference type="Pfam" id="PF18766">
    <property type="entry name" value="SWI2_SNF2"/>
    <property type="match status" value="1"/>
</dbReference>
<protein>
    <recommendedName>
        <fullName evidence="11">Type I restriction enzyme endonuclease subunit</fullName>
        <shortName evidence="11">R protein</shortName>
        <ecNumber evidence="11">3.1.21.3</ecNumber>
    </recommendedName>
</protein>
<dbReference type="Gene3D" id="3.40.50.300">
    <property type="entry name" value="P-loop containing nucleotide triphosphate hydrolases"/>
    <property type="match status" value="2"/>
</dbReference>
<keyword evidence="6 11" id="KW-0680">Restriction system</keyword>
<evidence type="ECO:0000256" key="2">
    <source>
        <dbReference type="ARBA" id="ARBA00008598"/>
    </source>
</evidence>
<dbReference type="Pfam" id="PF04313">
    <property type="entry name" value="HSDR_N"/>
    <property type="match status" value="1"/>
</dbReference>
<dbReference type="GO" id="GO:0009035">
    <property type="term" value="F:type I site-specific deoxyribonuclease activity"/>
    <property type="evidence" value="ECO:0007669"/>
    <property type="project" value="UniProtKB-EC"/>
</dbReference>
<evidence type="ECO:0000256" key="6">
    <source>
        <dbReference type="ARBA" id="ARBA00022747"/>
    </source>
</evidence>
<feature type="domain" description="Helicase ATP-binding" evidence="12">
    <location>
        <begin position="296"/>
        <end position="471"/>
    </location>
</feature>
<dbReference type="InterPro" id="IPR021810">
    <property type="entry name" value="T1RH-like_C"/>
</dbReference>
<dbReference type="NCBIfam" id="TIGR00348">
    <property type="entry name" value="hsdR"/>
    <property type="match status" value="1"/>
</dbReference>
<comment type="catalytic activity">
    <reaction evidence="1 11">
        <text>Endonucleolytic cleavage of DNA to give random double-stranded fragments with terminal 5'-phosphates, ATP is simultaneously hydrolyzed.</text>
        <dbReference type="EC" id="3.1.21.3"/>
    </reaction>
</comment>
<dbReference type="InterPro" id="IPR051268">
    <property type="entry name" value="Type-I_R_enzyme_R_subunit"/>
</dbReference>
<keyword evidence="7" id="KW-0255">Endonuclease</keyword>
<dbReference type="AlphaFoldDB" id="A0A1C6TSZ8"/>
<dbReference type="InterPro" id="IPR040980">
    <property type="entry name" value="SWI2_SNF2"/>
</dbReference>
<evidence type="ECO:0000256" key="7">
    <source>
        <dbReference type="ARBA" id="ARBA00022759"/>
    </source>
</evidence>
<comment type="subunit">
    <text evidence="3 11">The type I restriction/modification system is composed of three polypeptides R, M and S.</text>
</comment>
<dbReference type="PROSITE" id="PS51192">
    <property type="entry name" value="HELICASE_ATP_BIND_1"/>
    <property type="match status" value="1"/>
</dbReference>
<dbReference type="PANTHER" id="PTHR30195:SF15">
    <property type="entry name" value="TYPE I RESTRICTION ENZYME HINDI ENDONUCLEASE SUBUNIT"/>
    <property type="match status" value="1"/>
</dbReference>
<sequence>MSANRLPFRRDMTEAQWEALALDALAELGWEPVSGSSIAPGTGERESWAELLLPSRLRDAVARLNPQLPPAQVDEAVAQVLSARSRDAVAENRRLHELMVKGIRSIVYTDQHGAEHNPTIRLVDFRDEAANDYLVANQVTVTEGDHKRRFDVVCYLNGLPVGLIELKKAGDAYADLRGAHRQVGTYVEELPLAFRANVVCVVSDGITARYGTAFTPLEHYAPWNVDDSGEPVPQPPKSDEDLALNLALFGLFTPRRFLELLHGYVAFAEARGGAIKRIAKPHQYFAVEKAVRKTVEATRSDGKAGVVWHTQGSGKSMEMEFYAHQIATHPSMGNPTIVVITDRTDLDEQLLEAFAASELLPERPVQAVTRESLRNELTNRRTGGIVFTTLQKFGRTRDERDAGRKHPLLSDRRNIIVIVDEAHRSHYDSLDGYARHLRDALPHATLIAFTGTPISEADRDTRAVFGDYIDIYDLTRAVDDGATVRVYHESRLIPVDLPADIDPETIDERADTLTAGLDDAEKARIQRTVAVMNAIYGAPDRVEALAADLVEHWQARSEQMRKYIGGPGKAMIVCATRDICARLYDEMIARLPEGWHSDADDLGKIKVVYTGGPGDEPHIRKHVRRPSQTKVIRNRAKNPDDELELIIVQSMLLTGFDSPPLHTLYLDKPMRGAALMQALARVNRTFRGKQDGLLVGYAPITQSLHEALAEYTKSDQDTKPVGRDTGEAVASVRDLHDVLCGTILAGYDWRGVLNSGAKNAFTNAVLGTIDHLRDPSLPENQPEPGEPTLAERFRQAAAKLDRLYALCASSGDINDLRDDIAFFQAVRVWMAKYDVEDRRSRGMPIPAEVALYLRELTAGVIEAGGVTDIYAAAGIDRPDLSHLDEAYLEKLRASKTPNLAIEALRRAIEQTMRKVTRHNIVRQEAFSARLVELMRRYTNQNLTSAEIIAELVAMAKEVSAEANRGQQFSPALTDDELAFYDAVADNESAVAEMGEGQLAGIARDLVASVRRSITVDWTSREDVRAKLRSTIKRLLAVHGYPPDAAEEAIRRVLQQTETFAEEWSPEALG</sequence>
<evidence type="ECO:0000256" key="4">
    <source>
        <dbReference type="ARBA" id="ARBA00022722"/>
    </source>
</evidence>
<dbReference type="Pfam" id="PF11867">
    <property type="entry name" value="T1RH-like_C"/>
    <property type="match status" value="1"/>
</dbReference>
<dbReference type="OrthoDB" id="9758243at2"/>
<dbReference type="STRING" id="47855.GA0070606_0517"/>
<evidence type="ECO:0000256" key="5">
    <source>
        <dbReference type="ARBA" id="ARBA00022741"/>
    </source>
</evidence>
<dbReference type="CDD" id="cd22332">
    <property type="entry name" value="HsdR_N"/>
    <property type="match status" value="1"/>
</dbReference>
<name>A0A1C6TSZ8_9ACTN</name>
<dbReference type="InterPro" id="IPR027417">
    <property type="entry name" value="P-loop_NTPase"/>
</dbReference>
<dbReference type="CDD" id="cd18030">
    <property type="entry name" value="DEXHc_RE_I_HsdR"/>
    <property type="match status" value="1"/>
</dbReference>
<keyword evidence="10 11" id="KW-0238">DNA-binding</keyword>
<keyword evidence="5 11" id="KW-0547">Nucleotide-binding</keyword>
<keyword evidence="8 11" id="KW-0378">Hydrolase</keyword>
<comment type="similarity">
    <text evidence="2 11">Belongs to the HsdR family.</text>
</comment>
<evidence type="ECO:0000256" key="11">
    <source>
        <dbReference type="RuleBase" id="RU364115"/>
    </source>
</evidence>
<comment type="function">
    <text evidence="11">Subunit R is required for both nuclease and ATPase activities, but not for modification.</text>
</comment>
<dbReference type="GO" id="GO:0005524">
    <property type="term" value="F:ATP binding"/>
    <property type="evidence" value="ECO:0007669"/>
    <property type="project" value="UniProtKB-KW"/>
</dbReference>
<keyword evidence="14" id="KW-1185">Reference proteome</keyword>
<dbReference type="InterPro" id="IPR014001">
    <property type="entry name" value="Helicase_ATP-bd"/>
</dbReference>
<gene>
    <name evidence="13" type="ORF">GA0070606_0517</name>
</gene>
<dbReference type="EC" id="3.1.21.3" evidence="11"/>